<name>A0A2W7BSX0_9HYPH</name>
<reference evidence="3" key="1">
    <citation type="submission" date="2017-03" db="EMBL/GenBank/DDBJ databases">
        <authorList>
            <person name="Safronova V.I."/>
            <person name="Sazanova A.L."/>
            <person name="Chirak E.R."/>
        </authorList>
    </citation>
    <scope>NUCLEOTIDE SEQUENCE [LARGE SCALE GENOMIC DNA]</scope>
    <source>
        <strain evidence="3">Ach-343</strain>
    </source>
</reference>
<dbReference type="Proteomes" id="UP000248616">
    <property type="component" value="Unassembled WGS sequence"/>
</dbReference>
<feature type="signal peptide" evidence="1">
    <location>
        <begin position="1"/>
        <end position="21"/>
    </location>
</feature>
<feature type="chain" id="PRO_5016072747" evidence="1">
    <location>
        <begin position="22"/>
        <end position="102"/>
    </location>
</feature>
<sequence>MSALRPSMVFTSAMLATAVLAGACLPVSAQALNSLTGNNALIRQNDLQILQNRVQRQQYQQQQQQYRAQDRQIVQQPQPVVPQFKPGCTTQIIGSTAVSNCR</sequence>
<dbReference type="PROSITE" id="PS51257">
    <property type="entry name" value="PROKAR_LIPOPROTEIN"/>
    <property type="match status" value="1"/>
</dbReference>
<keyword evidence="1" id="KW-0732">Signal</keyword>
<proteinExistence type="predicted"/>
<protein>
    <submittedName>
        <fullName evidence="2">Uncharacterized protein</fullName>
    </submittedName>
</protein>
<dbReference type="OrthoDB" id="8093946at2"/>
<comment type="caution">
    <text evidence="2">The sequence shown here is derived from an EMBL/GenBank/DDBJ whole genome shotgun (WGS) entry which is preliminary data.</text>
</comment>
<accession>A0A2W7BSX0</accession>
<gene>
    <name evidence="2" type="ORF">B5V02_35945</name>
</gene>
<evidence type="ECO:0000256" key="1">
    <source>
        <dbReference type="SAM" id="SignalP"/>
    </source>
</evidence>
<dbReference type="EMBL" id="MZXV01000080">
    <property type="protein sequence ID" value="PZV33694.1"/>
    <property type="molecule type" value="Genomic_DNA"/>
</dbReference>
<evidence type="ECO:0000313" key="2">
    <source>
        <dbReference type="EMBL" id="PZV33694.1"/>
    </source>
</evidence>
<dbReference type="RefSeq" id="WP_111548755.1">
    <property type="nucleotide sequence ID" value="NZ_MZXV01000080.1"/>
</dbReference>
<keyword evidence="3" id="KW-1185">Reference proteome</keyword>
<dbReference type="AlphaFoldDB" id="A0A2W7BSX0"/>
<organism evidence="2 3">
    <name type="scientific">Mesorhizobium kowhaii</name>
    <dbReference type="NCBI Taxonomy" id="1300272"/>
    <lineage>
        <taxon>Bacteria</taxon>
        <taxon>Pseudomonadati</taxon>
        <taxon>Pseudomonadota</taxon>
        <taxon>Alphaproteobacteria</taxon>
        <taxon>Hyphomicrobiales</taxon>
        <taxon>Phyllobacteriaceae</taxon>
        <taxon>Mesorhizobium</taxon>
    </lineage>
</organism>
<evidence type="ECO:0000313" key="3">
    <source>
        <dbReference type="Proteomes" id="UP000248616"/>
    </source>
</evidence>